<dbReference type="OrthoDB" id="3380977at2"/>
<dbReference type="STRING" id="227316.GA0070604_4784"/>
<evidence type="ECO:0000256" key="1">
    <source>
        <dbReference type="SAM" id="MobiDB-lite"/>
    </source>
</evidence>
<keyword evidence="2" id="KW-0812">Transmembrane</keyword>
<evidence type="ECO:0000256" key="2">
    <source>
        <dbReference type="SAM" id="Phobius"/>
    </source>
</evidence>
<gene>
    <name evidence="3" type="ORF">GA0070604_4784</name>
</gene>
<evidence type="ECO:0000313" key="3">
    <source>
        <dbReference type="EMBL" id="SCL62624.1"/>
    </source>
</evidence>
<keyword evidence="2" id="KW-0472">Membrane</keyword>
<accession>A0A1C6V969</accession>
<feature type="region of interest" description="Disordered" evidence="1">
    <location>
        <begin position="255"/>
        <end position="284"/>
    </location>
</feature>
<name>A0A1C6V969_9ACTN</name>
<feature type="transmembrane region" description="Helical" evidence="2">
    <location>
        <begin position="39"/>
        <end position="60"/>
    </location>
</feature>
<dbReference type="RefSeq" id="WP_141721377.1">
    <property type="nucleotide sequence ID" value="NZ_FMHY01000002.1"/>
</dbReference>
<reference evidence="4" key="1">
    <citation type="submission" date="2016-06" db="EMBL/GenBank/DDBJ databases">
        <authorList>
            <person name="Varghese N."/>
            <person name="Submissions Spin"/>
        </authorList>
    </citation>
    <scope>NUCLEOTIDE SEQUENCE [LARGE SCALE GENOMIC DNA]</scope>
    <source>
        <strain evidence="4">DSM 44814</strain>
    </source>
</reference>
<dbReference type="AlphaFoldDB" id="A0A1C6V969"/>
<dbReference type="EMBL" id="FMHY01000002">
    <property type="protein sequence ID" value="SCL62624.1"/>
    <property type="molecule type" value="Genomic_DNA"/>
</dbReference>
<organism evidence="3 4">
    <name type="scientific">Micromonospora eburnea</name>
    <dbReference type="NCBI Taxonomy" id="227316"/>
    <lineage>
        <taxon>Bacteria</taxon>
        <taxon>Bacillati</taxon>
        <taxon>Actinomycetota</taxon>
        <taxon>Actinomycetes</taxon>
        <taxon>Micromonosporales</taxon>
        <taxon>Micromonosporaceae</taxon>
        <taxon>Micromonospora</taxon>
    </lineage>
</organism>
<sequence length="479" mass="50179">MSVDELRAGLARIAETVVPDPDPYELVMRYARRRRRHRLAGLAAAVAAVLAAALAGPAALNAAGLHHQSEEFELFHGNPVDSPWGWRLINSPTRGSLAGDAAFVADVTRLFDRGREELHISADLPTVKVLFADESAGFRQVVLVYHSATSAALVVSEGPVGASPARLQGGVLSIGPVDPFNLIGVHFGMPGGAQNQWLLGLAPAGCRVSLGRAVAGKSGLRRQWQAQPTDGYLVVDRAATEGWWRVECDGQVRQEEPGVGTDCARSANGTYPEDGRWAPTSEPPNPTVARQAGQVYQGLACQSGLVDEARPVMRWSGRLDASGGEAALLTARGGGPTLLLVGDTGAAPLLAFTTIRDPAPTVPAPEIGPLRPPLVATGYAPAYDLLAVRVPARDGNRAVLTDQLLVVPHKGATRIEAVADGKIQASASVTGGAALLTLPIGTEVTLRALDADGKVLGSGILREPATGERIFNEQLTSAW</sequence>
<keyword evidence="2" id="KW-1133">Transmembrane helix</keyword>
<dbReference type="Proteomes" id="UP000199696">
    <property type="component" value="Unassembled WGS sequence"/>
</dbReference>
<proteinExistence type="predicted"/>
<protein>
    <submittedName>
        <fullName evidence="3">Uncharacterized protein</fullName>
    </submittedName>
</protein>
<keyword evidence="4" id="KW-1185">Reference proteome</keyword>
<evidence type="ECO:0000313" key="4">
    <source>
        <dbReference type="Proteomes" id="UP000199696"/>
    </source>
</evidence>